<gene>
    <name evidence="2" type="ORF">chiPu_0024326</name>
</gene>
<reference evidence="2 3" key="1">
    <citation type="journal article" date="2018" name="Nat. Ecol. Evol.">
        <title>Shark genomes provide insights into elasmobranch evolution and the origin of vertebrates.</title>
        <authorList>
            <person name="Hara Y"/>
            <person name="Yamaguchi K"/>
            <person name="Onimaru K"/>
            <person name="Kadota M"/>
            <person name="Koyanagi M"/>
            <person name="Keeley SD"/>
            <person name="Tatsumi K"/>
            <person name="Tanaka K"/>
            <person name="Motone F"/>
            <person name="Kageyama Y"/>
            <person name="Nozu R"/>
            <person name="Adachi N"/>
            <person name="Nishimura O"/>
            <person name="Nakagawa R"/>
            <person name="Tanegashima C"/>
            <person name="Kiyatake I"/>
            <person name="Matsumoto R"/>
            <person name="Murakumo K"/>
            <person name="Nishida K"/>
            <person name="Terakita A"/>
            <person name="Kuratani S"/>
            <person name="Sato K"/>
            <person name="Hyodo S Kuraku.S."/>
        </authorList>
    </citation>
    <scope>NUCLEOTIDE SEQUENCE [LARGE SCALE GENOMIC DNA]</scope>
</reference>
<sequence>MERSGIWIERDRQGGRANRFRIFRPSPTDEEGAVTKVRLRNLQMRPSPGNVESADGNGAISGGKPRPLRVGDGVRDRK</sequence>
<feature type="region of interest" description="Disordered" evidence="1">
    <location>
        <begin position="44"/>
        <end position="78"/>
    </location>
</feature>
<accession>A0A401TCH6</accession>
<dbReference type="AlphaFoldDB" id="A0A401TCH6"/>
<protein>
    <submittedName>
        <fullName evidence="2">Uncharacterized protein</fullName>
    </submittedName>
</protein>
<evidence type="ECO:0000256" key="1">
    <source>
        <dbReference type="SAM" id="MobiDB-lite"/>
    </source>
</evidence>
<evidence type="ECO:0000313" key="3">
    <source>
        <dbReference type="Proteomes" id="UP000287033"/>
    </source>
</evidence>
<comment type="caution">
    <text evidence="2">The sequence shown here is derived from an EMBL/GenBank/DDBJ whole genome shotgun (WGS) entry which is preliminary data.</text>
</comment>
<keyword evidence="3" id="KW-1185">Reference proteome</keyword>
<proteinExistence type="predicted"/>
<organism evidence="2 3">
    <name type="scientific">Chiloscyllium punctatum</name>
    <name type="common">Brownbanded bambooshark</name>
    <name type="synonym">Hemiscyllium punctatum</name>
    <dbReference type="NCBI Taxonomy" id="137246"/>
    <lineage>
        <taxon>Eukaryota</taxon>
        <taxon>Metazoa</taxon>
        <taxon>Chordata</taxon>
        <taxon>Craniata</taxon>
        <taxon>Vertebrata</taxon>
        <taxon>Chondrichthyes</taxon>
        <taxon>Elasmobranchii</taxon>
        <taxon>Galeomorphii</taxon>
        <taxon>Galeoidea</taxon>
        <taxon>Orectolobiformes</taxon>
        <taxon>Hemiscylliidae</taxon>
        <taxon>Chiloscyllium</taxon>
    </lineage>
</organism>
<evidence type="ECO:0000313" key="2">
    <source>
        <dbReference type="EMBL" id="GCC40339.1"/>
    </source>
</evidence>
<name>A0A401TCH6_CHIPU</name>
<dbReference type="Proteomes" id="UP000287033">
    <property type="component" value="Unassembled WGS sequence"/>
</dbReference>
<dbReference type="EMBL" id="BEZZ01037148">
    <property type="protein sequence ID" value="GCC40339.1"/>
    <property type="molecule type" value="Genomic_DNA"/>
</dbReference>